<dbReference type="SMART" id="SM00487">
    <property type="entry name" value="DEXDc"/>
    <property type="match status" value="1"/>
</dbReference>
<evidence type="ECO:0000256" key="3">
    <source>
        <dbReference type="ARBA" id="ARBA00022806"/>
    </source>
</evidence>
<dbReference type="GO" id="GO:0005524">
    <property type="term" value="F:ATP binding"/>
    <property type="evidence" value="ECO:0007669"/>
    <property type="project" value="UniProtKB-KW"/>
</dbReference>
<dbReference type="RefSeq" id="WP_011753016.1">
    <property type="nucleotide sequence ID" value="NC_008698.1"/>
</dbReference>
<evidence type="ECO:0000256" key="4">
    <source>
        <dbReference type="ARBA" id="ARBA00022840"/>
    </source>
</evidence>
<dbReference type="NCBIfam" id="TIGR01587">
    <property type="entry name" value="cas3_core"/>
    <property type="match status" value="1"/>
</dbReference>
<dbReference type="eggNOG" id="arCOG01444">
    <property type="taxonomic scope" value="Archaea"/>
</dbReference>
<evidence type="ECO:0000256" key="5">
    <source>
        <dbReference type="ARBA" id="ARBA00023118"/>
    </source>
</evidence>
<dbReference type="GO" id="GO:0016787">
    <property type="term" value="F:hydrolase activity"/>
    <property type="evidence" value="ECO:0007669"/>
    <property type="project" value="UniProtKB-KW"/>
</dbReference>
<dbReference type="SUPFAM" id="SSF52540">
    <property type="entry name" value="P-loop containing nucleoside triphosphate hydrolases"/>
    <property type="match status" value="1"/>
</dbReference>
<dbReference type="GeneID" id="4602191"/>
<dbReference type="InterPro" id="IPR006474">
    <property type="entry name" value="Helicase_Cas3_CRISPR-ass_core"/>
</dbReference>
<name>A1RZX1_THEPD</name>
<dbReference type="InterPro" id="IPR050547">
    <property type="entry name" value="DEAD_box_RNA_helicases"/>
</dbReference>
<dbReference type="PROSITE" id="PS51192">
    <property type="entry name" value="HELICASE_ATP_BIND_1"/>
    <property type="match status" value="1"/>
</dbReference>
<dbReference type="KEGG" id="tpe:Tpen_1354"/>
<evidence type="ECO:0000313" key="8">
    <source>
        <dbReference type="Proteomes" id="UP000000641"/>
    </source>
</evidence>
<feature type="domain" description="Helicase ATP-binding" evidence="6">
    <location>
        <begin position="32"/>
        <end position="214"/>
    </location>
</feature>
<dbReference type="Proteomes" id="UP000000641">
    <property type="component" value="Chromosome"/>
</dbReference>
<dbReference type="InterPro" id="IPR054712">
    <property type="entry name" value="Cas3-like_dom"/>
</dbReference>
<protein>
    <submittedName>
        <fullName evidence="7">CRISPR-associated helicase Cas3</fullName>
    </submittedName>
</protein>
<accession>A1RZX1</accession>
<dbReference type="SMART" id="SM00490">
    <property type="entry name" value="HELICc"/>
    <property type="match status" value="1"/>
</dbReference>
<dbReference type="HOGENOM" id="CLU_031100_1_0_2"/>
<dbReference type="GO" id="GO:0003724">
    <property type="term" value="F:RNA helicase activity"/>
    <property type="evidence" value="ECO:0007669"/>
    <property type="project" value="TreeGrafter"/>
</dbReference>
<keyword evidence="1" id="KW-0547">Nucleotide-binding</keyword>
<keyword evidence="3" id="KW-0347">Helicase</keyword>
<dbReference type="PANTHER" id="PTHR47963:SF9">
    <property type="entry name" value="CRISPR-ASSOCIATED ENDONUCLEASE_HELICASE CAS3"/>
    <property type="match status" value="1"/>
</dbReference>
<dbReference type="Pfam" id="PF22590">
    <property type="entry name" value="Cas3-like_C_2"/>
    <property type="match status" value="1"/>
</dbReference>
<dbReference type="InterPro" id="IPR027417">
    <property type="entry name" value="P-loop_NTPase"/>
</dbReference>
<dbReference type="Pfam" id="PF00270">
    <property type="entry name" value="DEAD"/>
    <property type="match status" value="1"/>
</dbReference>
<keyword evidence="5" id="KW-0051">Antiviral defense</keyword>
<keyword evidence="2" id="KW-0378">Hydrolase</keyword>
<dbReference type="GO" id="GO:0003723">
    <property type="term" value="F:RNA binding"/>
    <property type="evidence" value="ECO:0007669"/>
    <property type="project" value="TreeGrafter"/>
</dbReference>
<dbReference type="EMBL" id="CP000505">
    <property type="protein sequence ID" value="ABL78751.1"/>
    <property type="molecule type" value="Genomic_DNA"/>
</dbReference>
<dbReference type="OrthoDB" id="43851at2157"/>
<reference evidence="8" key="1">
    <citation type="journal article" date="2008" name="J. Bacteriol.">
        <title>Genome sequence of Thermofilum pendens reveals an exceptional loss of biosynthetic pathways without genome reduction.</title>
        <authorList>
            <person name="Anderson I."/>
            <person name="Rodriguez J."/>
            <person name="Susanti D."/>
            <person name="Porat I."/>
            <person name="Reich C."/>
            <person name="Ulrich L.E."/>
            <person name="Elkins J.G."/>
            <person name="Mavromatis K."/>
            <person name="Lykidis A."/>
            <person name="Kim E."/>
            <person name="Thompson L.S."/>
            <person name="Nolan M."/>
            <person name="Land M."/>
            <person name="Copeland A."/>
            <person name="Lapidus A."/>
            <person name="Lucas S."/>
            <person name="Detter C."/>
            <person name="Zhulin I.B."/>
            <person name="Olsen G.J."/>
            <person name="Whitman W."/>
            <person name="Mukhopadhyay B."/>
            <person name="Bristow J."/>
            <person name="Kyrpides N."/>
        </authorList>
    </citation>
    <scope>NUCLEOTIDE SEQUENCE [LARGE SCALE GENOMIC DNA]</scope>
    <source>
        <strain evidence="8">DSM 2475 / Hrk 5</strain>
    </source>
</reference>
<dbReference type="InterPro" id="IPR014001">
    <property type="entry name" value="Helicase_ATP-bd"/>
</dbReference>
<dbReference type="GO" id="GO:0051607">
    <property type="term" value="P:defense response to virus"/>
    <property type="evidence" value="ECO:0007669"/>
    <property type="project" value="UniProtKB-KW"/>
</dbReference>
<keyword evidence="8" id="KW-1185">Reference proteome</keyword>
<evidence type="ECO:0000259" key="6">
    <source>
        <dbReference type="PROSITE" id="PS51192"/>
    </source>
</evidence>
<evidence type="ECO:0000256" key="1">
    <source>
        <dbReference type="ARBA" id="ARBA00022741"/>
    </source>
</evidence>
<evidence type="ECO:0000256" key="2">
    <source>
        <dbReference type="ARBA" id="ARBA00022801"/>
    </source>
</evidence>
<dbReference type="InterPro" id="IPR001650">
    <property type="entry name" value="Helicase_C-like"/>
</dbReference>
<dbReference type="GO" id="GO:0140097">
    <property type="term" value="F:catalytic activity, acting on DNA"/>
    <property type="evidence" value="ECO:0007669"/>
    <property type="project" value="UniProtKB-ARBA"/>
</dbReference>
<sequence length="566" mass="61701">MSLQEYWGVVERVVSSRNRRPVRYSYFEDVWRAVDEGHRLVVVRAPTGCGKTEAATAPFISDAAKGSRRWVSLVYALPTRSLASAMLRRLSRSLAAAGAEWTTATLSYGGLWEARPYLEGDVAVTTYDTLLHQFYGVVSPGYHLLLPAAKVSGSLVVLDETHLLQDAHWYAPSLLPAHVASLVSLGAQVLVVGATVPEVLLEELRREYRLVSRGEEPAVVDAADEPARGRLDVELRGGGMPVEGLCSLLEGAPRPALVVVNKVEKAVEAYRALRSCLGGSVALLHSRLRGGVRARVEGLFEGDGAPGDLVLVATQVVEAGLDLDVRFLVTEVSPVDSLIQRLGRCARRSDGHAVVFLDEEAARNVYPRELVERTLGVVDAQSLAESVRRLSVARELVDGVYAAEVVERLRKGWERALSEVKGWALRFPRSLLHKEAHREPGPLLRLGYEVACYLPGSAGEYEALLGGGETAVSLERLRDYTVRLSVEGRGEAPAAVVHEVGGREVVVALEYKRVDGGLALRGRRMEPRAFPRAVESGELFLLNPAFYLSEGGDELGVVRPWRSRSA</sequence>
<keyword evidence="4" id="KW-0067">ATP-binding</keyword>
<dbReference type="InterPro" id="IPR011545">
    <property type="entry name" value="DEAD/DEAH_box_helicase_dom"/>
</dbReference>
<dbReference type="STRING" id="368408.Tpen_1354"/>
<dbReference type="AlphaFoldDB" id="A1RZX1"/>
<dbReference type="Gene3D" id="3.40.50.300">
    <property type="entry name" value="P-loop containing nucleotide triphosphate hydrolases"/>
    <property type="match status" value="2"/>
</dbReference>
<dbReference type="PANTHER" id="PTHR47963">
    <property type="entry name" value="DEAD-BOX ATP-DEPENDENT RNA HELICASE 47, MITOCHONDRIAL"/>
    <property type="match status" value="1"/>
</dbReference>
<dbReference type="EnsemblBacteria" id="ABL78751">
    <property type="protein sequence ID" value="ABL78751"/>
    <property type="gene ID" value="Tpen_1354"/>
</dbReference>
<proteinExistence type="predicted"/>
<evidence type="ECO:0000313" key="7">
    <source>
        <dbReference type="EMBL" id="ABL78751.1"/>
    </source>
</evidence>
<gene>
    <name evidence="7" type="ordered locus">Tpen_1354</name>
</gene>
<organism evidence="7 8">
    <name type="scientific">Thermofilum pendens (strain DSM 2475 / Hrk 5)</name>
    <dbReference type="NCBI Taxonomy" id="368408"/>
    <lineage>
        <taxon>Archaea</taxon>
        <taxon>Thermoproteota</taxon>
        <taxon>Thermoprotei</taxon>
        <taxon>Thermofilales</taxon>
        <taxon>Thermofilaceae</taxon>
        <taxon>Thermofilum</taxon>
    </lineage>
</organism>